<keyword evidence="3" id="KW-1185">Reference proteome</keyword>
<accession>A0A4Y2Q7Z1</accession>
<feature type="region of interest" description="Disordered" evidence="1">
    <location>
        <begin position="1"/>
        <end position="35"/>
    </location>
</feature>
<gene>
    <name evidence="2" type="ORF">AVEN_145195_1</name>
</gene>
<reference evidence="2 3" key="1">
    <citation type="journal article" date="2019" name="Sci. Rep.">
        <title>Orb-weaving spider Araneus ventricosus genome elucidates the spidroin gene catalogue.</title>
        <authorList>
            <person name="Kono N."/>
            <person name="Nakamura H."/>
            <person name="Ohtoshi R."/>
            <person name="Moran D.A.P."/>
            <person name="Shinohara A."/>
            <person name="Yoshida Y."/>
            <person name="Fujiwara M."/>
            <person name="Mori M."/>
            <person name="Tomita M."/>
            <person name="Arakawa K."/>
        </authorList>
    </citation>
    <scope>NUCLEOTIDE SEQUENCE [LARGE SCALE GENOMIC DNA]</scope>
</reference>
<dbReference type="EMBL" id="BGPR01012988">
    <property type="protein sequence ID" value="GBN58727.1"/>
    <property type="molecule type" value="Genomic_DNA"/>
</dbReference>
<organism evidence="2 3">
    <name type="scientific">Araneus ventricosus</name>
    <name type="common">Orbweaver spider</name>
    <name type="synonym">Epeira ventricosa</name>
    <dbReference type="NCBI Taxonomy" id="182803"/>
    <lineage>
        <taxon>Eukaryota</taxon>
        <taxon>Metazoa</taxon>
        <taxon>Ecdysozoa</taxon>
        <taxon>Arthropoda</taxon>
        <taxon>Chelicerata</taxon>
        <taxon>Arachnida</taxon>
        <taxon>Araneae</taxon>
        <taxon>Araneomorphae</taxon>
        <taxon>Entelegynae</taxon>
        <taxon>Araneoidea</taxon>
        <taxon>Araneidae</taxon>
        <taxon>Araneus</taxon>
    </lineage>
</organism>
<evidence type="ECO:0000313" key="3">
    <source>
        <dbReference type="Proteomes" id="UP000499080"/>
    </source>
</evidence>
<feature type="region of interest" description="Disordered" evidence="1">
    <location>
        <begin position="66"/>
        <end position="93"/>
    </location>
</feature>
<feature type="compositionally biased region" description="Basic residues" evidence="1">
    <location>
        <begin position="1"/>
        <end position="12"/>
    </location>
</feature>
<feature type="compositionally biased region" description="Basic and acidic residues" evidence="1">
    <location>
        <begin position="66"/>
        <end position="78"/>
    </location>
</feature>
<dbReference type="Proteomes" id="UP000499080">
    <property type="component" value="Unassembled WGS sequence"/>
</dbReference>
<evidence type="ECO:0000313" key="2">
    <source>
        <dbReference type="EMBL" id="GBN58727.1"/>
    </source>
</evidence>
<proteinExistence type="predicted"/>
<evidence type="ECO:0000256" key="1">
    <source>
        <dbReference type="SAM" id="MobiDB-lite"/>
    </source>
</evidence>
<sequence length="93" mass="10370">MRSRYPNRRAGAHRNGDPKPGAQFHNRKSCKMYGAKTRSTTRVGFVTISFQTVHLPVATSIELWFSKKPDSEPPKQDTSELGSGIGKRPKTTP</sequence>
<name>A0A4Y2Q7Z1_ARAVE</name>
<dbReference type="AlphaFoldDB" id="A0A4Y2Q7Z1"/>
<protein>
    <submittedName>
        <fullName evidence="2">Uncharacterized protein</fullName>
    </submittedName>
</protein>
<comment type="caution">
    <text evidence="2">The sequence shown here is derived from an EMBL/GenBank/DDBJ whole genome shotgun (WGS) entry which is preliminary data.</text>
</comment>